<dbReference type="InterPro" id="IPR001021">
    <property type="entry name" value="Ribosomal_bL25_long"/>
</dbReference>
<dbReference type="GO" id="GO:0006412">
    <property type="term" value="P:translation"/>
    <property type="evidence" value="ECO:0007669"/>
    <property type="project" value="UniProtKB-UniRule"/>
</dbReference>
<feature type="domain" description="Large ribosomal subunit protein bL25 L25" evidence="7">
    <location>
        <begin position="5"/>
        <end position="93"/>
    </location>
</feature>
<evidence type="ECO:0000256" key="4">
    <source>
        <dbReference type="ARBA" id="ARBA00023274"/>
    </source>
</evidence>
<evidence type="ECO:0000256" key="6">
    <source>
        <dbReference type="SAM" id="MobiDB-lite"/>
    </source>
</evidence>
<sequence length="209" mass="21898">MAATLNATARTGSGKGGARKLRATGKVPAVVYGHGDKNVPLSLDRHELELLLHAISVENTVIGLVTDGGAPKDVLIREVQMHPYRPEVLHVDFIQLHAGEVMRMKIPVRITGNPVGVRDSGGVLDQVIYDLEVECLPGNIPEAFEVDVTNLAVGESVRVHDVKAENVRVLADGDLPIASVVGASTGPAGDADTASGEPEVITARGPQGT</sequence>
<dbReference type="InterPro" id="IPR020930">
    <property type="entry name" value="Ribosomal_uL5_bac-type"/>
</dbReference>
<reference evidence="9" key="1">
    <citation type="submission" date="2020-02" db="EMBL/GenBank/DDBJ databases">
        <authorList>
            <person name="Meier V. D."/>
        </authorList>
    </citation>
    <scope>NUCLEOTIDE SEQUENCE</scope>
    <source>
        <strain evidence="9">AVDCRST_MAG68</strain>
    </source>
</reference>
<dbReference type="Pfam" id="PF14693">
    <property type="entry name" value="Ribosomal_TL5_C"/>
    <property type="match status" value="1"/>
</dbReference>
<proteinExistence type="inferred from homology"/>
<comment type="function">
    <text evidence="5">This is one of the proteins that binds to the 5S RNA in the ribosome where it forms part of the central protuberance.</text>
</comment>
<dbReference type="Pfam" id="PF01386">
    <property type="entry name" value="Ribosomal_L25p"/>
    <property type="match status" value="1"/>
</dbReference>
<dbReference type="PANTHER" id="PTHR33284:SF1">
    <property type="entry name" value="RIBOSOMAL PROTEIN L25_GLN-TRNA SYNTHETASE, ANTI-CODON-BINDING DOMAIN-CONTAINING PROTEIN"/>
    <property type="match status" value="1"/>
</dbReference>
<evidence type="ECO:0000313" key="9">
    <source>
        <dbReference type="EMBL" id="CAA9344400.1"/>
    </source>
</evidence>
<dbReference type="InterPro" id="IPR011035">
    <property type="entry name" value="Ribosomal_bL25/Gln-tRNA_synth"/>
</dbReference>
<feature type="domain" description="Large ribosomal subunit protein bL25 beta" evidence="8">
    <location>
        <begin position="102"/>
        <end position="182"/>
    </location>
</feature>
<evidence type="ECO:0000256" key="3">
    <source>
        <dbReference type="ARBA" id="ARBA00022980"/>
    </source>
</evidence>
<dbReference type="EMBL" id="CADCTW010000153">
    <property type="protein sequence ID" value="CAA9344400.1"/>
    <property type="molecule type" value="Genomic_DNA"/>
</dbReference>
<comment type="similarity">
    <text evidence="5">Belongs to the bacterial ribosomal protein bL25 family. CTC subfamily.</text>
</comment>
<keyword evidence="1 5" id="KW-0699">rRNA-binding</keyword>
<organism evidence="9">
    <name type="scientific">uncultured Gemmatimonadota bacterium</name>
    <dbReference type="NCBI Taxonomy" id="203437"/>
    <lineage>
        <taxon>Bacteria</taxon>
        <taxon>Pseudomonadati</taxon>
        <taxon>Gemmatimonadota</taxon>
        <taxon>environmental samples</taxon>
    </lineage>
</organism>
<keyword evidence="4 5" id="KW-0687">Ribonucleoprotein</keyword>
<dbReference type="PANTHER" id="PTHR33284">
    <property type="entry name" value="RIBOSOMAL PROTEIN L25/GLN-TRNA SYNTHETASE, ANTI-CODON-BINDING DOMAIN-CONTAINING PROTEIN"/>
    <property type="match status" value="1"/>
</dbReference>
<evidence type="ECO:0000256" key="1">
    <source>
        <dbReference type="ARBA" id="ARBA00022730"/>
    </source>
</evidence>
<dbReference type="InterPro" id="IPR037121">
    <property type="entry name" value="Ribosomal_bL25_C"/>
</dbReference>
<gene>
    <name evidence="5" type="primary">rplY</name>
    <name evidence="5" type="synonym">ctc</name>
    <name evidence="9" type="ORF">AVDCRST_MAG68-3259</name>
</gene>
<feature type="region of interest" description="Disordered" evidence="6">
    <location>
        <begin position="1"/>
        <end position="20"/>
    </location>
</feature>
<dbReference type="HAMAP" id="MF_01334">
    <property type="entry name" value="Ribosomal_bL25_CTC"/>
    <property type="match status" value="1"/>
</dbReference>
<dbReference type="InterPro" id="IPR020057">
    <property type="entry name" value="Ribosomal_bL25_b-dom"/>
</dbReference>
<dbReference type="Gene3D" id="2.40.240.10">
    <property type="entry name" value="Ribosomal Protein L25, Chain P"/>
    <property type="match status" value="1"/>
</dbReference>
<dbReference type="GO" id="GO:0003735">
    <property type="term" value="F:structural constituent of ribosome"/>
    <property type="evidence" value="ECO:0007669"/>
    <property type="project" value="InterPro"/>
</dbReference>
<dbReference type="GO" id="GO:0008097">
    <property type="term" value="F:5S rRNA binding"/>
    <property type="evidence" value="ECO:0007669"/>
    <property type="project" value="InterPro"/>
</dbReference>
<dbReference type="GO" id="GO:0022625">
    <property type="term" value="C:cytosolic large ribosomal subunit"/>
    <property type="evidence" value="ECO:0007669"/>
    <property type="project" value="TreeGrafter"/>
</dbReference>
<accession>A0A6J4LXY3</accession>
<evidence type="ECO:0000256" key="2">
    <source>
        <dbReference type="ARBA" id="ARBA00022884"/>
    </source>
</evidence>
<dbReference type="NCBIfam" id="NF004612">
    <property type="entry name" value="PRK05943.1"/>
    <property type="match status" value="1"/>
</dbReference>
<dbReference type="CDD" id="cd00495">
    <property type="entry name" value="Ribosomal_L25_TL5_CTC"/>
    <property type="match status" value="1"/>
</dbReference>
<evidence type="ECO:0000259" key="7">
    <source>
        <dbReference type="Pfam" id="PF01386"/>
    </source>
</evidence>
<dbReference type="InterPro" id="IPR020056">
    <property type="entry name" value="Rbsml_bL25/Gln-tRNA_synth_N"/>
</dbReference>
<keyword evidence="2 5" id="KW-0694">RNA-binding</keyword>
<dbReference type="Gene3D" id="2.170.120.20">
    <property type="entry name" value="Ribosomal protein L25, beta domain"/>
    <property type="match status" value="1"/>
</dbReference>
<evidence type="ECO:0000259" key="8">
    <source>
        <dbReference type="Pfam" id="PF14693"/>
    </source>
</evidence>
<name>A0A6J4LXY3_9BACT</name>
<protein>
    <recommendedName>
        <fullName evidence="5">Large ribosomal subunit protein bL25</fullName>
    </recommendedName>
    <alternativeName>
        <fullName evidence="5">General stress protein CTC</fullName>
    </alternativeName>
</protein>
<dbReference type="AlphaFoldDB" id="A0A6J4LXY3"/>
<dbReference type="InterPro" id="IPR029751">
    <property type="entry name" value="Ribosomal_L25_dom"/>
</dbReference>
<evidence type="ECO:0000256" key="5">
    <source>
        <dbReference type="HAMAP-Rule" id="MF_01334"/>
    </source>
</evidence>
<feature type="region of interest" description="Disordered" evidence="6">
    <location>
        <begin position="185"/>
        <end position="209"/>
    </location>
</feature>
<comment type="subunit">
    <text evidence="5">Part of the 50S ribosomal subunit; part of the 5S rRNA/L5/L18/L25 subcomplex. Contacts the 5S rRNA. Binds to the 5S rRNA independently of L5 and L18.</text>
</comment>
<feature type="compositionally biased region" description="Polar residues" evidence="6">
    <location>
        <begin position="1"/>
        <end position="11"/>
    </location>
</feature>
<keyword evidence="3 5" id="KW-0689">Ribosomal protein</keyword>
<dbReference type="SUPFAM" id="SSF50715">
    <property type="entry name" value="Ribosomal protein L25-like"/>
    <property type="match status" value="1"/>
</dbReference>
<dbReference type="NCBIfam" id="TIGR00731">
    <property type="entry name" value="bL25_bact_ctc"/>
    <property type="match status" value="1"/>
</dbReference>